<name>A0A1A7W2R3_PLAKH</name>
<feature type="region of interest" description="Disordered" evidence="1">
    <location>
        <begin position="1"/>
        <end position="35"/>
    </location>
</feature>
<accession>A0A1A7W2R3</accession>
<evidence type="ECO:0000256" key="1">
    <source>
        <dbReference type="SAM" id="MobiDB-lite"/>
    </source>
</evidence>
<gene>
    <name evidence="2" type="ORF">PKNA1_H1_1410450</name>
</gene>
<evidence type="ECO:0000313" key="2">
    <source>
        <dbReference type="EMBL" id="SBO28654.1"/>
    </source>
</evidence>
<dbReference type="Proteomes" id="UP000182142">
    <property type="component" value="Unassembled WGS sequence"/>
</dbReference>
<proteinExistence type="predicted"/>
<organism evidence="2 3">
    <name type="scientific">Plasmodium knowlesi (strain H)</name>
    <dbReference type="NCBI Taxonomy" id="5851"/>
    <lineage>
        <taxon>Eukaryota</taxon>
        <taxon>Sar</taxon>
        <taxon>Alveolata</taxon>
        <taxon>Apicomplexa</taxon>
        <taxon>Aconoidasida</taxon>
        <taxon>Haemosporida</taxon>
        <taxon>Plasmodiidae</taxon>
        <taxon>Plasmodium</taxon>
        <taxon>Plasmodium (Plasmodium)</taxon>
    </lineage>
</organism>
<reference evidence="3" key="1">
    <citation type="submission" date="2016-05" db="EMBL/GenBank/DDBJ databases">
        <authorList>
            <person name="Sharaf H."/>
        </authorList>
    </citation>
    <scope>NUCLEOTIDE SEQUENCE [LARGE SCALE GENOMIC DNA]</scope>
    <source>
        <strain evidence="3">H</strain>
    </source>
</reference>
<evidence type="ECO:0000313" key="3">
    <source>
        <dbReference type="Proteomes" id="UP000182142"/>
    </source>
</evidence>
<feature type="compositionally biased region" description="Basic and acidic residues" evidence="1">
    <location>
        <begin position="1"/>
        <end position="31"/>
    </location>
</feature>
<protein>
    <submittedName>
        <fullName evidence="2">Uncharacterized protein</fullName>
    </submittedName>
</protein>
<dbReference type="AlphaFoldDB" id="A0A1A7W2R3"/>
<sequence length="74" mass="8889">MEQNNEDRKQNNEDRKQNNEDRKQNKEEIKNIKNIPKHGKTKIQVKVPFMWTFALSHVCPRCNGFKSYGVKRPF</sequence>
<dbReference type="EMBL" id="CWHR02000019">
    <property type="protein sequence ID" value="SBO28654.1"/>
    <property type="molecule type" value="Genomic_DNA"/>
</dbReference>